<evidence type="ECO:0000313" key="3">
    <source>
        <dbReference type="Proteomes" id="UP000281112"/>
    </source>
</evidence>
<gene>
    <name evidence="2" type="ORF">EES38_21420</name>
</gene>
<keyword evidence="1" id="KW-1133">Transmembrane helix</keyword>
<dbReference type="Proteomes" id="UP000281112">
    <property type="component" value="Unassembled WGS sequence"/>
</dbReference>
<name>A0A3N9TC47_9VIBR</name>
<sequence length="67" mass="8183">MDFEIYLPCEPDWICEPLLIFFGLIFAAMLLILIVLIIKEHRKIKAHSLIVKRRLKRRMHPRSKRRR</sequence>
<dbReference type="EMBL" id="RJVQ01000020">
    <property type="protein sequence ID" value="RQW61045.1"/>
    <property type="molecule type" value="Genomic_DNA"/>
</dbReference>
<protein>
    <submittedName>
        <fullName evidence="2">Uncharacterized protein</fullName>
    </submittedName>
</protein>
<proteinExistence type="predicted"/>
<reference evidence="2 3" key="1">
    <citation type="submission" date="2018-11" db="EMBL/GenBank/DDBJ databases">
        <title>Vibrio LJC006 sp. nov., isolated from seawater during the bloom of the enteromorpha.</title>
        <authorList>
            <person name="Liang J."/>
        </authorList>
    </citation>
    <scope>NUCLEOTIDE SEQUENCE [LARGE SCALE GENOMIC DNA]</scope>
    <source>
        <strain evidence="2 3">LJC006</strain>
    </source>
</reference>
<keyword evidence="1" id="KW-0472">Membrane</keyword>
<keyword evidence="1" id="KW-0812">Transmembrane</keyword>
<evidence type="ECO:0000256" key="1">
    <source>
        <dbReference type="SAM" id="Phobius"/>
    </source>
</evidence>
<accession>A0A3N9TC47</accession>
<feature type="transmembrane region" description="Helical" evidence="1">
    <location>
        <begin position="20"/>
        <end position="38"/>
    </location>
</feature>
<keyword evidence="3" id="KW-1185">Reference proteome</keyword>
<dbReference type="AlphaFoldDB" id="A0A3N9TC47"/>
<evidence type="ECO:0000313" key="2">
    <source>
        <dbReference type="EMBL" id="RQW61045.1"/>
    </source>
</evidence>
<comment type="caution">
    <text evidence="2">The sequence shown here is derived from an EMBL/GenBank/DDBJ whole genome shotgun (WGS) entry which is preliminary data.</text>
</comment>
<organism evidence="2 3">
    <name type="scientific">Vibrio viridaestus</name>
    <dbReference type="NCBI Taxonomy" id="2487322"/>
    <lineage>
        <taxon>Bacteria</taxon>
        <taxon>Pseudomonadati</taxon>
        <taxon>Pseudomonadota</taxon>
        <taxon>Gammaproteobacteria</taxon>
        <taxon>Vibrionales</taxon>
        <taxon>Vibrionaceae</taxon>
        <taxon>Vibrio</taxon>
    </lineage>
</organism>